<dbReference type="PROSITE" id="PS50002">
    <property type="entry name" value="SH3"/>
    <property type="match status" value="2"/>
</dbReference>
<feature type="region of interest" description="Disordered" evidence="3">
    <location>
        <begin position="43"/>
        <end position="65"/>
    </location>
</feature>
<dbReference type="SMART" id="SM00326">
    <property type="entry name" value="SH3"/>
    <property type="match status" value="2"/>
</dbReference>
<dbReference type="GO" id="GO:0005737">
    <property type="term" value="C:cytoplasm"/>
    <property type="evidence" value="ECO:0007669"/>
    <property type="project" value="TreeGrafter"/>
</dbReference>
<feature type="compositionally biased region" description="Low complexity" evidence="3">
    <location>
        <begin position="447"/>
        <end position="462"/>
    </location>
</feature>
<evidence type="ECO:0000256" key="1">
    <source>
        <dbReference type="ARBA" id="ARBA00022443"/>
    </source>
</evidence>
<comment type="caution">
    <text evidence="5">The sequence shown here is derived from an EMBL/GenBank/DDBJ whole genome shotgun (WGS) entry which is preliminary data.</text>
</comment>
<feature type="domain" description="SH3" evidence="4">
    <location>
        <begin position="285"/>
        <end position="346"/>
    </location>
</feature>
<evidence type="ECO:0000256" key="3">
    <source>
        <dbReference type="SAM" id="MobiDB-lite"/>
    </source>
</evidence>
<dbReference type="EMBL" id="JADGJD010000061">
    <property type="protein sequence ID" value="KAJ3055770.1"/>
    <property type="molecule type" value="Genomic_DNA"/>
</dbReference>
<feature type="compositionally biased region" description="Low complexity" evidence="3">
    <location>
        <begin position="355"/>
        <end position="376"/>
    </location>
</feature>
<feature type="domain" description="SH3" evidence="4">
    <location>
        <begin position="664"/>
        <end position="749"/>
    </location>
</feature>
<feature type="region of interest" description="Disordered" evidence="3">
    <location>
        <begin position="746"/>
        <end position="785"/>
    </location>
</feature>
<feature type="compositionally biased region" description="Pro residues" evidence="3">
    <location>
        <begin position="566"/>
        <end position="575"/>
    </location>
</feature>
<evidence type="ECO:0000313" key="5">
    <source>
        <dbReference type="EMBL" id="KAJ3055770.1"/>
    </source>
</evidence>
<feature type="region of interest" description="Disordered" evidence="3">
    <location>
        <begin position="639"/>
        <end position="662"/>
    </location>
</feature>
<feature type="compositionally biased region" description="Low complexity" evidence="3">
    <location>
        <begin position="262"/>
        <end position="272"/>
    </location>
</feature>
<dbReference type="SUPFAM" id="SSF50044">
    <property type="entry name" value="SH3-domain"/>
    <property type="match status" value="2"/>
</dbReference>
<proteinExistence type="predicted"/>
<sequence>MDLLTATVHHEAQVLVRFRDTLRNLLRTTEVVVPVRLLFPWNGPGRERRGGAEKDSEKEREKVRDEEGYLVDEFGMPNEMQRRSTYLGRPYPASTAAMNAKQGAKSFDSYGQGRKGTVRGIAVGGELGNRSRPSLFKSKSGGIQTLSSVGNSMPALTERTSAEPEEADESMARGDITSSSEEAERAVNDVTFSLNQMHVTKGSSPNVAFAERLEAHERVSDVGRPSDAHDIHMRETSTETSGGLLLSAWKPSSPAIPAVRTSPLLGSPGSPGRSRKGTVRKDAFGNQYPVRCLRGYTPRLPDELALQAGDMVEIVETWHNGYALGRNLRTTDTGAFPTAILDLGHGPDQAHLKRSNSGTSLSSLPRSSSDSNLPSLARNHSRMNLPTTQSTYVQPSPFRLPPPTTSAGPPSFTNQRSPQQPYHNQRSPALQAYSGPSQPRTYDLNASPVPSSPSETSVRSHPGVSDYFSVSGRRVGREGSVERERGPALLARKRSQKGTVRFRDPALHQDRSPLESPITDVMEENEVEYAKEEDMNEYEMEWAQIQAQAKLNMRRMSGSVGGSSGPPSPGSPPGHSPQIRASSPGSNPQSRRRKLSFSLSGSKGNFADGQEIHTAQTRFAPPPPQVQIPQVREVPQMAYSPTSSRGRDHNERFPPVEMPQQPTRWGSQFRAVVDYRRRLDDEMELRVGDIVTLRFVLAFVRVLILRTALLTSLITRHSYEHGDGWAYGMNHSTSFQGAFPLNAVQPLSHPLASPSSPRSSSPSRRQHAGPSSIHIPAHPHGYGYA</sequence>
<dbReference type="InterPro" id="IPR001452">
    <property type="entry name" value="SH3_domain"/>
</dbReference>
<dbReference type="InterPro" id="IPR036028">
    <property type="entry name" value="SH3-like_dom_sf"/>
</dbReference>
<gene>
    <name evidence="5" type="ORF">HK097_009340</name>
</gene>
<feature type="compositionally biased region" description="Basic and acidic residues" evidence="3">
    <location>
        <begin position="475"/>
        <end position="486"/>
    </location>
</feature>
<dbReference type="AlphaFoldDB" id="A0AAD5X933"/>
<evidence type="ECO:0000256" key="2">
    <source>
        <dbReference type="PROSITE-ProRule" id="PRU00192"/>
    </source>
</evidence>
<dbReference type="Gene3D" id="2.30.30.40">
    <property type="entry name" value="SH3 Domains"/>
    <property type="match status" value="2"/>
</dbReference>
<reference evidence="5" key="1">
    <citation type="submission" date="2020-05" db="EMBL/GenBank/DDBJ databases">
        <title>Phylogenomic resolution of chytrid fungi.</title>
        <authorList>
            <person name="Stajich J.E."/>
            <person name="Amses K."/>
            <person name="Simmons R."/>
            <person name="Seto K."/>
            <person name="Myers J."/>
            <person name="Bonds A."/>
            <person name="Quandt C.A."/>
            <person name="Barry K."/>
            <person name="Liu P."/>
            <person name="Grigoriev I."/>
            <person name="Longcore J.E."/>
            <person name="James T.Y."/>
        </authorList>
    </citation>
    <scope>NUCLEOTIDE SEQUENCE</scope>
    <source>
        <strain evidence="5">JEL0318</strain>
    </source>
</reference>
<protein>
    <recommendedName>
        <fullName evidence="4">SH3 domain-containing protein</fullName>
    </recommendedName>
</protein>
<feature type="compositionally biased region" description="Low complexity" evidence="3">
    <location>
        <begin position="746"/>
        <end position="763"/>
    </location>
</feature>
<feature type="compositionally biased region" description="Polar residues" evidence="3">
    <location>
        <begin position="579"/>
        <end position="589"/>
    </location>
</feature>
<dbReference type="PANTHER" id="PTHR14167:SF116">
    <property type="entry name" value="CAP, ISOFORM AC"/>
    <property type="match status" value="1"/>
</dbReference>
<feature type="compositionally biased region" description="Polar residues" evidence="3">
    <location>
        <begin position="141"/>
        <end position="151"/>
    </location>
</feature>
<feature type="region of interest" description="Disordered" evidence="3">
    <location>
        <begin position="122"/>
        <end position="181"/>
    </location>
</feature>
<feature type="compositionally biased region" description="Basic and acidic residues" evidence="3">
    <location>
        <begin position="45"/>
        <end position="65"/>
    </location>
</feature>
<feature type="compositionally biased region" description="Polar residues" evidence="3">
    <location>
        <begin position="382"/>
        <end position="394"/>
    </location>
</feature>
<organism evidence="5 6">
    <name type="scientific">Rhizophlyctis rosea</name>
    <dbReference type="NCBI Taxonomy" id="64517"/>
    <lineage>
        <taxon>Eukaryota</taxon>
        <taxon>Fungi</taxon>
        <taxon>Fungi incertae sedis</taxon>
        <taxon>Chytridiomycota</taxon>
        <taxon>Chytridiomycota incertae sedis</taxon>
        <taxon>Chytridiomycetes</taxon>
        <taxon>Rhizophlyctidales</taxon>
        <taxon>Rhizophlyctidaceae</taxon>
        <taxon>Rhizophlyctis</taxon>
    </lineage>
</organism>
<feature type="compositionally biased region" description="Basic and acidic residues" evidence="3">
    <location>
        <begin position="645"/>
        <end position="654"/>
    </location>
</feature>
<dbReference type="PANTHER" id="PTHR14167">
    <property type="entry name" value="SH3 DOMAIN-CONTAINING"/>
    <property type="match status" value="1"/>
</dbReference>
<evidence type="ECO:0000313" key="6">
    <source>
        <dbReference type="Proteomes" id="UP001212841"/>
    </source>
</evidence>
<feature type="region of interest" description="Disordered" evidence="3">
    <location>
        <begin position="347"/>
        <end position="524"/>
    </location>
</feature>
<keyword evidence="1 2" id="KW-0728">SH3 domain</keyword>
<dbReference type="Proteomes" id="UP001212841">
    <property type="component" value="Unassembled WGS sequence"/>
</dbReference>
<keyword evidence="6" id="KW-1185">Reference proteome</keyword>
<feature type="region of interest" description="Disordered" evidence="3">
    <location>
        <begin position="554"/>
        <end position="607"/>
    </location>
</feature>
<feature type="compositionally biased region" description="Basic and acidic residues" evidence="3">
    <location>
        <begin position="501"/>
        <end position="513"/>
    </location>
</feature>
<feature type="region of interest" description="Disordered" evidence="3">
    <location>
        <begin position="259"/>
        <end position="281"/>
    </location>
</feature>
<dbReference type="InterPro" id="IPR050384">
    <property type="entry name" value="Endophilin_SH3RF"/>
</dbReference>
<feature type="compositionally biased region" description="Polar residues" evidence="3">
    <location>
        <begin position="405"/>
        <end position="440"/>
    </location>
</feature>
<evidence type="ECO:0000259" key="4">
    <source>
        <dbReference type="PROSITE" id="PS50002"/>
    </source>
</evidence>
<accession>A0AAD5X933</accession>
<name>A0AAD5X933_9FUNG</name>